<reference evidence="2" key="2">
    <citation type="submission" date="2014-11" db="EMBL/GenBank/DDBJ databases">
        <title>Draft genome sequence of Hydrogenophaga intermedia S1.</title>
        <authorList>
            <person name="Gan H.M."/>
            <person name="Chew T.H."/>
            <person name="Stolz A."/>
        </authorList>
    </citation>
    <scope>NUCLEOTIDE SEQUENCE [LARGE SCALE GENOMIC DNA]</scope>
    <source>
        <strain evidence="2">S1</strain>
    </source>
</reference>
<proteinExistence type="predicted"/>
<organism evidence="1 2">
    <name type="scientific">Hydrogenophaga intermedia</name>
    <dbReference type="NCBI Taxonomy" id="65786"/>
    <lineage>
        <taxon>Bacteria</taxon>
        <taxon>Pseudomonadati</taxon>
        <taxon>Pseudomonadota</taxon>
        <taxon>Betaproteobacteria</taxon>
        <taxon>Burkholderiales</taxon>
        <taxon>Comamonadaceae</taxon>
        <taxon>Hydrogenophaga</taxon>
    </lineage>
</organism>
<name>A0A1L1PML8_HYDIT</name>
<dbReference type="EMBL" id="CCAE010000106">
    <property type="protein sequence ID" value="CDN90620.1"/>
    <property type="molecule type" value="Genomic_DNA"/>
</dbReference>
<keyword evidence="2" id="KW-1185">Reference proteome</keyword>
<protein>
    <submittedName>
        <fullName evidence="1">Uncharacterized protein</fullName>
    </submittedName>
</protein>
<reference evidence="2" key="1">
    <citation type="submission" date="2014-02" db="EMBL/GenBank/DDBJ databases">
        <authorList>
            <person name="Gan H."/>
        </authorList>
    </citation>
    <scope>NUCLEOTIDE SEQUENCE [LARGE SCALE GENOMIC DNA]</scope>
    <source>
        <strain evidence="2">S1</strain>
    </source>
</reference>
<evidence type="ECO:0000313" key="2">
    <source>
        <dbReference type="Proteomes" id="UP000028878"/>
    </source>
</evidence>
<dbReference type="Proteomes" id="UP000028878">
    <property type="component" value="Unassembled WGS sequence"/>
</dbReference>
<dbReference type="AlphaFoldDB" id="A0A1L1PML8"/>
<accession>A0A1L1PML8</accession>
<sequence length="143" mass="16001">MPNGSLFQIVERTDDTVHFTAQGGGIVRALPAAEFDAQFSPTDMPKFTRAHASGDWLPDGVVIDCLSNGMRWNGWSCPYFEYDGALQLCKHMPGLIYDQAKDCFSYPSEDNNLERTEFHAESIDVQGHTTKVYAIGSGNWCWE</sequence>
<gene>
    <name evidence="1" type="ORF">BN948_05065</name>
</gene>
<evidence type="ECO:0000313" key="1">
    <source>
        <dbReference type="EMBL" id="CDN90620.1"/>
    </source>
</evidence>